<reference evidence="1" key="1">
    <citation type="submission" date="2020-05" db="EMBL/GenBank/DDBJ databases">
        <title>Large-scale comparative analyses of tick genomes elucidate their genetic diversity and vector capacities.</title>
        <authorList>
            <person name="Jia N."/>
            <person name="Wang J."/>
            <person name="Shi W."/>
            <person name="Du L."/>
            <person name="Sun Y."/>
            <person name="Zhan W."/>
            <person name="Jiang J."/>
            <person name="Wang Q."/>
            <person name="Zhang B."/>
            <person name="Ji P."/>
            <person name="Sakyi L.B."/>
            <person name="Cui X."/>
            <person name="Yuan T."/>
            <person name="Jiang B."/>
            <person name="Yang W."/>
            <person name="Lam T.T.-Y."/>
            <person name="Chang Q."/>
            <person name="Ding S."/>
            <person name="Wang X."/>
            <person name="Zhu J."/>
            <person name="Ruan X."/>
            <person name="Zhao L."/>
            <person name="Wei J."/>
            <person name="Que T."/>
            <person name="Du C."/>
            <person name="Cheng J."/>
            <person name="Dai P."/>
            <person name="Han X."/>
            <person name="Huang E."/>
            <person name="Gao Y."/>
            <person name="Liu J."/>
            <person name="Shao H."/>
            <person name="Ye R."/>
            <person name="Li L."/>
            <person name="Wei W."/>
            <person name="Wang X."/>
            <person name="Wang C."/>
            <person name="Yang T."/>
            <person name="Huo Q."/>
            <person name="Li W."/>
            <person name="Guo W."/>
            <person name="Chen H."/>
            <person name="Zhou L."/>
            <person name="Ni X."/>
            <person name="Tian J."/>
            <person name="Zhou Y."/>
            <person name="Sheng Y."/>
            <person name="Liu T."/>
            <person name="Pan Y."/>
            <person name="Xia L."/>
            <person name="Li J."/>
            <person name="Zhao F."/>
            <person name="Cao W."/>
        </authorList>
    </citation>
    <scope>NUCLEOTIDE SEQUENCE</scope>
    <source>
        <strain evidence="1">Hyas-2018</strain>
    </source>
</reference>
<keyword evidence="2" id="KW-1185">Reference proteome</keyword>
<name>A0ACB7T9T3_HYAAI</name>
<sequence length="66" mass="7641">MAKAKKLECWEQYSFSAALGNKFMQRLSPTALRTLGFRMLPVYQGWGQVTSQTVRNLYQEVIKRSP</sequence>
<dbReference type="Proteomes" id="UP000821845">
    <property type="component" value="Chromosome 1"/>
</dbReference>
<evidence type="ECO:0000313" key="2">
    <source>
        <dbReference type="Proteomes" id="UP000821845"/>
    </source>
</evidence>
<organism evidence="1 2">
    <name type="scientific">Hyalomma asiaticum</name>
    <name type="common">Tick</name>
    <dbReference type="NCBI Taxonomy" id="266040"/>
    <lineage>
        <taxon>Eukaryota</taxon>
        <taxon>Metazoa</taxon>
        <taxon>Ecdysozoa</taxon>
        <taxon>Arthropoda</taxon>
        <taxon>Chelicerata</taxon>
        <taxon>Arachnida</taxon>
        <taxon>Acari</taxon>
        <taxon>Parasitiformes</taxon>
        <taxon>Ixodida</taxon>
        <taxon>Ixodoidea</taxon>
        <taxon>Ixodidae</taxon>
        <taxon>Hyalomminae</taxon>
        <taxon>Hyalomma</taxon>
    </lineage>
</organism>
<gene>
    <name evidence="1" type="ORF">HPB50_000122</name>
</gene>
<dbReference type="EMBL" id="CM023481">
    <property type="protein sequence ID" value="KAH6943828.1"/>
    <property type="molecule type" value="Genomic_DNA"/>
</dbReference>
<comment type="caution">
    <text evidence="1">The sequence shown here is derived from an EMBL/GenBank/DDBJ whole genome shotgun (WGS) entry which is preliminary data.</text>
</comment>
<protein>
    <submittedName>
        <fullName evidence="1">Uncharacterized protein</fullName>
    </submittedName>
</protein>
<accession>A0ACB7T9T3</accession>
<evidence type="ECO:0000313" key="1">
    <source>
        <dbReference type="EMBL" id="KAH6943828.1"/>
    </source>
</evidence>
<proteinExistence type="predicted"/>